<evidence type="ECO:0000313" key="2">
    <source>
        <dbReference type="Proteomes" id="UP000437736"/>
    </source>
</evidence>
<reference evidence="1 2" key="1">
    <citation type="submission" date="2019-11" db="EMBL/GenBank/DDBJ databases">
        <title>Acidiferrimicrobium australis gen. nov., sp. nov., an acidophilic and obligately heterotrophic, member of the Actinobacteria that catalyses dissimilatory oxido- reduction of iron isolated from metal-rich acidic water in Chile.</title>
        <authorList>
            <person name="Gonzalez D."/>
            <person name="Huber K."/>
            <person name="Hedrich S."/>
            <person name="Rojas-Villalobos C."/>
            <person name="Quatrini R."/>
            <person name="Dinamarca M.A."/>
            <person name="Schwarz A."/>
            <person name="Canales C."/>
            <person name="Nancucheo I."/>
        </authorList>
    </citation>
    <scope>NUCLEOTIDE SEQUENCE [LARGE SCALE GENOMIC DNA]</scope>
    <source>
        <strain evidence="1 2">USS-CCA1</strain>
    </source>
</reference>
<gene>
    <name evidence="1" type="ORF">GHK86_20875</name>
</gene>
<accession>A0ABW9R0R8</accession>
<dbReference type="EMBL" id="WJHE01001488">
    <property type="protein sequence ID" value="MST35173.1"/>
    <property type="molecule type" value="Genomic_DNA"/>
</dbReference>
<name>A0ABW9R0R8_9ACTN</name>
<organism evidence="1 2">
    <name type="scientific">Acidiferrimicrobium australe</name>
    <dbReference type="NCBI Taxonomy" id="2664430"/>
    <lineage>
        <taxon>Bacteria</taxon>
        <taxon>Bacillati</taxon>
        <taxon>Actinomycetota</taxon>
        <taxon>Acidimicrobiia</taxon>
        <taxon>Acidimicrobiales</taxon>
        <taxon>Acidimicrobiaceae</taxon>
        <taxon>Acidiferrimicrobium</taxon>
    </lineage>
</organism>
<sequence>MTLTIDCAECEMQDTPACGDCVVSFICGREPDDALVIDAAEERAVRLLGRAGLVPRLRHQQRVDCA</sequence>
<evidence type="ECO:0000313" key="1">
    <source>
        <dbReference type="EMBL" id="MST35173.1"/>
    </source>
</evidence>
<comment type="caution">
    <text evidence="1">The sequence shown here is derived from an EMBL/GenBank/DDBJ whole genome shotgun (WGS) entry which is preliminary data.</text>
</comment>
<protein>
    <submittedName>
        <fullName evidence="1">Uncharacterized protein</fullName>
    </submittedName>
</protein>
<proteinExistence type="predicted"/>
<keyword evidence="2" id="KW-1185">Reference proteome</keyword>
<dbReference type="Proteomes" id="UP000437736">
    <property type="component" value="Unassembled WGS sequence"/>
</dbReference>